<evidence type="ECO:0000313" key="2">
    <source>
        <dbReference type="Proteomes" id="UP000478052"/>
    </source>
</evidence>
<reference evidence="1 2" key="1">
    <citation type="submission" date="2019-08" db="EMBL/GenBank/DDBJ databases">
        <title>Whole genome of Aphis craccivora.</title>
        <authorList>
            <person name="Voronova N.V."/>
            <person name="Shulinski R.S."/>
            <person name="Bandarenka Y.V."/>
            <person name="Zhorov D.G."/>
            <person name="Warner D."/>
        </authorList>
    </citation>
    <scope>NUCLEOTIDE SEQUENCE [LARGE SCALE GENOMIC DNA]</scope>
    <source>
        <strain evidence="1">180601</strain>
        <tissue evidence="1">Whole Body</tissue>
    </source>
</reference>
<proteinExistence type="predicted"/>
<accession>A0A6G0VNV7</accession>
<dbReference type="InterPro" id="IPR021109">
    <property type="entry name" value="Peptidase_aspartic_dom_sf"/>
</dbReference>
<comment type="caution">
    <text evidence="1">The sequence shown here is derived from an EMBL/GenBank/DDBJ whole genome shotgun (WGS) entry which is preliminary data.</text>
</comment>
<dbReference type="AlphaFoldDB" id="A0A6G0VNV7"/>
<evidence type="ECO:0008006" key="3">
    <source>
        <dbReference type="Google" id="ProtNLM"/>
    </source>
</evidence>
<gene>
    <name evidence="1" type="ORF">FWK35_00035077</name>
</gene>
<name>A0A6G0VNV7_APHCR</name>
<evidence type="ECO:0000313" key="1">
    <source>
        <dbReference type="EMBL" id="KAF0703590.1"/>
    </source>
</evidence>
<organism evidence="1 2">
    <name type="scientific">Aphis craccivora</name>
    <name type="common">Cowpea aphid</name>
    <dbReference type="NCBI Taxonomy" id="307492"/>
    <lineage>
        <taxon>Eukaryota</taxon>
        <taxon>Metazoa</taxon>
        <taxon>Ecdysozoa</taxon>
        <taxon>Arthropoda</taxon>
        <taxon>Hexapoda</taxon>
        <taxon>Insecta</taxon>
        <taxon>Pterygota</taxon>
        <taxon>Neoptera</taxon>
        <taxon>Paraneoptera</taxon>
        <taxon>Hemiptera</taxon>
        <taxon>Sternorrhyncha</taxon>
        <taxon>Aphidomorpha</taxon>
        <taxon>Aphidoidea</taxon>
        <taxon>Aphididae</taxon>
        <taxon>Aphidini</taxon>
        <taxon>Aphis</taxon>
        <taxon>Aphis</taxon>
    </lineage>
</organism>
<protein>
    <recommendedName>
        <fullName evidence="3">Peptidase A2 domain-containing protein</fullName>
    </recommendedName>
</protein>
<dbReference type="SUPFAM" id="SSF50630">
    <property type="entry name" value="Acid proteases"/>
    <property type="match status" value="1"/>
</dbReference>
<sequence length="217" mass="25002">MNKKDIDVQVARLLNLLGHDGLKLYNTIKKEEQETVDTILQSLELYCIPKANEIIENFNFFNLTYCPSIERAESNRRTLSSTKDVDKVVHGVGFKSKWKAKYMEKINNSNQNQWKGNTANDRQMETNEEKVYSIQNEWCKVFQVNGKNVNFKLDSGAEVNTLSGNDCEKLNLMKEIKKSNIVLEVYGDFKMKPIGVVKAILTLGDQNIETEFVDYRC</sequence>
<dbReference type="EMBL" id="VUJU01013825">
    <property type="protein sequence ID" value="KAF0703590.1"/>
    <property type="molecule type" value="Genomic_DNA"/>
</dbReference>
<dbReference type="Gene3D" id="2.40.70.10">
    <property type="entry name" value="Acid Proteases"/>
    <property type="match status" value="1"/>
</dbReference>
<dbReference type="Proteomes" id="UP000478052">
    <property type="component" value="Unassembled WGS sequence"/>
</dbReference>
<keyword evidence="2" id="KW-1185">Reference proteome</keyword>
<dbReference type="OrthoDB" id="6780370at2759"/>